<feature type="domain" description="Thioredoxin" evidence="1">
    <location>
        <begin position="10"/>
        <end position="70"/>
    </location>
</feature>
<protein>
    <submittedName>
        <fullName evidence="2">Thioredoxin family protein</fullName>
    </submittedName>
</protein>
<dbReference type="InterPro" id="IPR013766">
    <property type="entry name" value="Thioredoxin_domain"/>
</dbReference>
<dbReference type="Proteomes" id="UP001549691">
    <property type="component" value="Unassembled WGS sequence"/>
</dbReference>
<evidence type="ECO:0000313" key="2">
    <source>
        <dbReference type="EMBL" id="MET7016330.1"/>
    </source>
</evidence>
<sequence length="126" mass="14321">MSTQVCEAEFLVACLCAAWCGTCREYRDGFDALQIRFPEVGFAWIDVEEQAEVADELDVENFPTLVIQRGKRVLFCGPMLPQHFLLERLIETFLAQSEETSAAYAVGTAERRSWQDVADIRSRLPQ</sequence>
<gene>
    <name evidence="2" type="ORF">ABXR19_19255</name>
</gene>
<dbReference type="CDD" id="cd02947">
    <property type="entry name" value="TRX_family"/>
    <property type="match status" value="1"/>
</dbReference>
<evidence type="ECO:0000259" key="1">
    <source>
        <dbReference type="Pfam" id="PF00085"/>
    </source>
</evidence>
<evidence type="ECO:0000313" key="3">
    <source>
        <dbReference type="Proteomes" id="UP001549691"/>
    </source>
</evidence>
<dbReference type="EMBL" id="JBEWZI010000036">
    <property type="protein sequence ID" value="MET7016330.1"/>
    <property type="molecule type" value="Genomic_DNA"/>
</dbReference>
<proteinExistence type="predicted"/>
<accession>A0ABV2TQW6</accession>
<name>A0ABV2TQW6_9RHOO</name>
<keyword evidence="3" id="KW-1185">Reference proteome</keyword>
<comment type="caution">
    <text evidence="2">The sequence shown here is derived from an EMBL/GenBank/DDBJ whole genome shotgun (WGS) entry which is preliminary data.</text>
</comment>
<organism evidence="2 3">
    <name type="scientific">Uliginosibacterium flavum</name>
    <dbReference type="NCBI Taxonomy" id="1396831"/>
    <lineage>
        <taxon>Bacteria</taxon>
        <taxon>Pseudomonadati</taxon>
        <taxon>Pseudomonadota</taxon>
        <taxon>Betaproteobacteria</taxon>
        <taxon>Rhodocyclales</taxon>
        <taxon>Zoogloeaceae</taxon>
        <taxon>Uliginosibacterium</taxon>
    </lineage>
</organism>
<dbReference type="SUPFAM" id="SSF52833">
    <property type="entry name" value="Thioredoxin-like"/>
    <property type="match status" value="1"/>
</dbReference>
<dbReference type="Gene3D" id="3.40.30.10">
    <property type="entry name" value="Glutaredoxin"/>
    <property type="match status" value="1"/>
</dbReference>
<dbReference type="InterPro" id="IPR036249">
    <property type="entry name" value="Thioredoxin-like_sf"/>
</dbReference>
<dbReference type="RefSeq" id="WP_354602787.1">
    <property type="nucleotide sequence ID" value="NZ_JBEWZI010000036.1"/>
</dbReference>
<reference evidence="2 3" key="1">
    <citation type="submission" date="2024-07" db="EMBL/GenBank/DDBJ databases">
        <title>Uliginosibacterium flavum JJ3220;KACC:17644.</title>
        <authorList>
            <person name="Kim M.K."/>
        </authorList>
    </citation>
    <scope>NUCLEOTIDE SEQUENCE [LARGE SCALE GENOMIC DNA]</scope>
    <source>
        <strain evidence="2 3">KACC:17644</strain>
    </source>
</reference>
<dbReference type="Pfam" id="PF00085">
    <property type="entry name" value="Thioredoxin"/>
    <property type="match status" value="1"/>
</dbReference>